<evidence type="ECO:0000256" key="11">
    <source>
        <dbReference type="PIRSR" id="PIRSR001359-3"/>
    </source>
</evidence>
<evidence type="ECO:0000256" key="1">
    <source>
        <dbReference type="ARBA" id="ARBA00000441"/>
    </source>
</evidence>
<comment type="function">
    <text evidence="12">Catalyzes the aldol condensation of dihydroxyacetone phosphate (DHAP or glycerone-phosphate) with glyceraldehyde 3-phosphate (G3P) to form fructose 1,6-bisphosphate (FBP) in gluconeogenesis and the reverse reaction in glycolysis.</text>
</comment>
<feature type="binding site" evidence="11">
    <location>
        <position position="227"/>
    </location>
    <ligand>
        <name>Zn(2+)</name>
        <dbReference type="ChEBI" id="CHEBI:29105"/>
        <label>1</label>
        <note>catalytic</note>
    </ligand>
</feature>
<dbReference type="GO" id="GO:0008270">
    <property type="term" value="F:zinc ion binding"/>
    <property type="evidence" value="ECO:0007669"/>
    <property type="project" value="UniProtKB-UniRule"/>
</dbReference>
<feature type="binding site" evidence="11">
    <location>
        <position position="175"/>
    </location>
    <ligand>
        <name>Zn(2+)</name>
        <dbReference type="ChEBI" id="CHEBI:29105"/>
        <label>2</label>
    </ligand>
</feature>
<feature type="binding site" evidence="11">
    <location>
        <position position="145"/>
    </location>
    <ligand>
        <name>Zn(2+)</name>
        <dbReference type="ChEBI" id="CHEBI:29105"/>
        <label>2</label>
    </ligand>
</feature>
<feature type="binding site" evidence="10">
    <location>
        <position position="228"/>
    </location>
    <ligand>
        <name>dihydroxyacetone phosphate</name>
        <dbReference type="ChEBI" id="CHEBI:57642"/>
    </ligand>
</feature>
<dbReference type="AlphaFoldDB" id="A0A451DEH2"/>
<feature type="binding site" evidence="10">
    <location>
        <begin position="266"/>
        <end position="268"/>
    </location>
    <ligand>
        <name>dihydroxyacetone phosphate</name>
        <dbReference type="ChEBI" id="CHEBI:57642"/>
    </ligand>
</feature>
<dbReference type="NCBIfam" id="TIGR00167">
    <property type="entry name" value="cbbA"/>
    <property type="match status" value="1"/>
</dbReference>
<dbReference type="GO" id="GO:0006094">
    <property type="term" value="P:gluconeogenesis"/>
    <property type="evidence" value="ECO:0007669"/>
    <property type="project" value="TreeGrafter"/>
</dbReference>
<comment type="similarity">
    <text evidence="3 12">Belongs to the class II fructose-bisphosphate aldolase family.</text>
</comment>
<dbReference type="InterPro" id="IPR013785">
    <property type="entry name" value="Aldolase_TIM"/>
</dbReference>
<dbReference type="PANTHER" id="PTHR30559:SF0">
    <property type="entry name" value="FRUCTOSE-BISPHOSPHATE ALDOLASE"/>
    <property type="match status" value="1"/>
</dbReference>
<evidence type="ECO:0000256" key="12">
    <source>
        <dbReference type="RuleBase" id="RU366023"/>
    </source>
</evidence>
<evidence type="ECO:0000256" key="10">
    <source>
        <dbReference type="PIRSR" id="PIRSR001359-2"/>
    </source>
</evidence>
<dbReference type="UniPathway" id="UPA00109">
    <property type="reaction ID" value="UER00183"/>
</dbReference>
<evidence type="ECO:0000256" key="7">
    <source>
        <dbReference type="ARBA" id="ARBA00023152"/>
    </source>
</evidence>
<dbReference type="EC" id="4.1.2.13" evidence="4 12"/>
<dbReference type="InterPro" id="IPR000771">
    <property type="entry name" value="FBA_II"/>
</dbReference>
<comment type="cofactor">
    <cofactor evidence="11 12">
        <name>Zn(2+)</name>
        <dbReference type="ChEBI" id="CHEBI:29105"/>
    </cofactor>
    <text evidence="11 12">Binds 2 Zn(2+) ions per subunit. One is catalytic and the other provides a structural contribution.</text>
</comment>
<dbReference type="PANTHER" id="PTHR30559">
    <property type="entry name" value="FRUCTOSE-BISPHOSPHATE ALDOLASE CLASS 2"/>
    <property type="match status" value="1"/>
</dbReference>
<evidence type="ECO:0000313" key="13">
    <source>
        <dbReference type="EMBL" id="VFP85040.1"/>
    </source>
</evidence>
<dbReference type="PIRSF" id="PIRSF001359">
    <property type="entry name" value="F_bP_aldolase_II"/>
    <property type="match status" value="1"/>
</dbReference>
<evidence type="ECO:0000256" key="2">
    <source>
        <dbReference type="ARBA" id="ARBA00004714"/>
    </source>
</evidence>
<dbReference type="PROSITE" id="PS00806">
    <property type="entry name" value="ALDOLASE_CLASS_II_2"/>
    <property type="match status" value="1"/>
</dbReference>
<evidence type="ECO:0000256" key="5">
    <source>
        <dbReference type="ARBA" id="ARBA00022723"/>
    </source>
</evidence>
<evidence type="ECO:0000313" key="14">
    <source>
        <dbReference type="Proteomes" id="UP000294413"/>
    </source>
</evidence>
<dbReference type="Gene3D" id="3.20.20.70">
    <property type="entry name" value="Aldolase class I"/>
    <property type="match status" value="1"/>
</dbReference>
<dbReference type="NCBIfam" id="TIGR01520">
    <property type="entry name" value="FruBisAldo_II_A"/>
    <property type="match status" value="1"/>
</dbReference>
<evidence type="ECO:0000256" key="4">
    <source>
        <dbReference type="ARBA" id="ARBA00013068"/>
    </source>
</evidence>
<dbReference type="OrthoDB" id="9803995at2"/>
<feature type="binding site" evidence="11">
    <location>
        <position position="111"/>
    </location>
    <ligand>
        <name>Zn(2+)</name>
        <dbReference type="ChEBI" id="CHEBI:29105"/>
        <label>1</label>
        <note>catalytic</note>
    </ligand>
</feature>
<proteinExistence type="inferred from homology"/>
<accession>A0A451DEH2</accession>
<comment type="catalytic activity">
    <reaction evidence="1 12">
        <text>beta-D-fructose 1,6-bisphosphate = D-glyceraldehyde 3-phosphate + dihydroxyacetone phosphate</text>
        <dbReference type="Rhea" id="RHEA:14729"/>
        <dbReference type="ChEBI" id="CHEBI:32966"/>
        <dbReference type="ChEBI" id="CHEBI:57642"/>
        <dbReference type="ChEBI" id="CHEBI:59776"/>
        <dbReference type="EC" id="4.1.2.13"/>
    </reaction>
</comment>
<dbReference type="GO" id="GO:0004332">
    <property type="term" value="F:fructose-bisphosphate aldolase activity"/>
    <property type="evidence" value="ECO:0007669"/>
    <property type="project" value="UniProtKB-EC"/>
</dbReference>
<protein>
    <recommendedName>
        <fullName evidence="4 12">Fructose-bisphosphate aldolase</fullName>
        <shortName evidence="12">FBP aldolase</shortName>
        <ecNumber evidence="4 12">4.1.2.13</ecNumber>
    </recommendedName>
</protein>
<evidence type="ECO:0000256" key="3">
    <source>
        <dbReference type="ARBA" id="ARBA00005812"/>
    </source>
</evidence>
<dbReference type="GO" id="GO:0005829">
    <property type="term" value="C:cytosol"/>
    <property type="evidence" value="ECO:0007669"/>
    <property type="project" value="TreeGrafter"/>
</dbReference>
<dbReference type="NCBIfam" id="NF006628">
    <property type="entry name" value="PRK09197.1"/>
    <property type="match status" value="1"/>
</dbReference>
<evidence type="ECO:0000256" key="9">
    <source>
        <dbReference type="PIRSR" id="PIRSR001359-1"/>
    </source>
</evidence>
<feature type="active site" description="Proton donor" evidence="9">
    <location>
        <position position="110"/>
    </location>
</feature>
<dbReference type="Pfam" id="PF01116">
    <property type="entry name" value="F_bP_aldolase"/>
    <property type="match status" value="1"/>
</dbReference>
<feature type="binding site" evidence="11">
    <location>
        <position position="265"/>
    </location>
    <ligand>
        <name>Zn(2+)</name>
        <dbReference type="ChEBI" id="CHEBI:29105"/>
        <label>1</label>
        <note>catalytic</note>
    </ligand>
</feature>
<name>A0A451DEH2_9GAMM</name>
<evidence type="ECO:0000256" key="6">
    <source>
        <dbReference type="ARBA" id="ARBA00022833"/>
    </source>
</evidence>
<keyword evidence="7 12" id="KW-0324">Glycolysis</keyword>
<keyword evidence="5 11" id="KW-0479">Metal-binding</keyword>
<feature type="binding site" evidence="10">
    <location>
        <begin position="287"/>
        <end position="290"/>
    </location>
    <ligand>
        <name>dihydroxyacetone phosphate</name>
        <dbReference type="ChEBI" id="CHEBI:57642"/>
    </ligand>
</feature>
<keyword evidence="8 12" id="KW-0456">Lyase</keyword>
<dbReference type="EMBL" id="LR217722">
    <property type="protein sequence ID" value="VFP85040.1"/>
    <property type="molecule type" value="Genomic_DNA"/>
</dbReference>
<dbReference type="InterPro" id="IPR006411">
    <property type="entry name" value="Fruct_bisP_bact"/>
</dbReference>
<comment type="pathway">
    <text evidence="2 12">Carbohydrate degradation; glycolysis; D-glyceraldehyde 3-phosphate and glycerone phosphate from D-glucose: step 4/4.</text>
</comment>
<evidence type="ECO:0000256" key="8">
    <source>
        <dbReference type="ARBA" id="ARBA00023239"/>
    </source>
</evidence>
<reference evidence="13 14" key="1">
    <citation type="submission" date="2019-02" db="EMBL/GenBank/DDBJ databases">
        <authorList>
            <person name="Manzano-Marin A."/>
            <person name="Manzano-Marin A."/>
        </authorList>
    </citation>
    <scope>NUCLEOTIDE SEQUENCE [LARGE SCALE GENOMIC DNA]</scope>
    <source>
        <strain evidence="13 14">BuCisplendens</strain>
    </source>
</reference>
<dbReference type="GO" id="GO:0006096">
    <property type="term" value="P:glycolytic process"/>
    <property type="evidence" value="ECO:0007669"/>
    <property type="project" value="UniProtKB-UniPathway"/>
</dbReference>
<sequence length="359" mass="40885">MCKILDYIKPGVLNSKETQIIFSLAKKHKFAIPAINCISTDSMNSVLESAAKMQSPVIIQFSYGGASFISGLGLKNHKPHTNAIIGAISGAQHIHLLAKYYKIPVILHTDHCDIHNLEWINGLIREGKKFFKKNKRPLFSSHMIDLSKESIKKNITISSQYLKKITKLNMILEIELGCTGGEEDGVNNLHINKELLYTDTKDIYYTFKKLIKISNNFIIAAAFGNTHGVYQPGNILLKPSILKKAQKYISKKKTLPHNPLNFVFHGGSGTNSNNIKKSINYGVVKFNIDTDIQWNYWKGVLDFYCTNKQYLHSQLGNSLKANQPNKKYYDPRVWLRSAQNNLKKYLEKMFKLLNSFKKL</sequence>
<dbReference type="SUPFAM" id="SSF51569">
    <property type="entry name" value="Aldolase"/>
    <property type="match status" value="1"/>
</dbReference>
<organism evidence="13 14">
    <name type="scientific">Buchnera aphidicola</name>
    <name type="common">Cinara splendens</name>
    <dbReference type="NCBI Taxonomy" id="2518979"/>
    <lineage>
        <taxon>Bacteria</taxon>
        <taxon>Pseudomonadati</taxon>
        <taxon>Pseudomonadota</taxon>
        <taxon>Gammaproteobacteria</taxon>
        <taxon>Enterobacterales</taxon>
        <taxon>Erwiniaceae</taxon>
        <taxon>Buchnera</taxon>
    </lineage>
</organism>
<dbReference type="RefSeq" id="WP_154048965.1">
    <property type="nucleotide sequence ID" value="NZ_LR217722.1"/>
</dbReference>
<dbReference type="Proteomes" id="UP000294413">
    <property type="component" value="Chromosome 1"/>
</dbReference>
<keyword evidence="6 11" id="KW-0862">Zinc</keyword>
<gene>
    <name evidence="13" type="primary">fbaA</name>
    <name evidence="13" type="ORF">BUCISPPA3004_292</name>
</gene>